<dbReference type="Proteomes" id="UP000762676">
    <property type="component" value="Unassembled WGS sequence"/>
</dbReference>
<evidence type="ECO:0000313" key="3">
    <source>
        <dbReference type="EMBL" id="GFS15181.1"/>
    </source>
</evidence>
<protein>
    <submittedName>
        <fullName evidence="3">Apextrin</fullName>
    </submittedName>
</protein>
<accession>A0AAV4IYE8</accession>
<gene>
    <name evidence="3" type="ORF">ElyMa_001442700</name>
</gene>
<name>A0AAV4IYE8_9GAST</name>
<sequence length="495" mass="55170">MILHQAGLLVSLLVLALQRGLALPVQDVSDPSLPFQLTVTPALVTRYTAKEMSLRCEHNPDVPTQLTNIFRMRIVKQSTSVWELVAEQRELLARPTVAGNITASANINGTISNAFLHVAYPSIGPDCFGVFKCEATGFDGKDEVLTERSSTIAVHEFKNFIHHLIGLSVDTQENVLEMENFTDTEIARLDNGLQRLRKSIETNQTAIENNIEGVESKVDSLTQHGISTDTEISQLKKDLQDQQNAVRTNLSIHETRIGRMESNQVSYEDRIATLETFLVNQKLWPAGRYALPKPKNGCPLDLAFHGGTNSFLKIHTQSEFTLDPEDSHSSAFSSQTISTVNGKKFVTLEFCEVTTPFNTMTWPQGTFCINKEVSWSCPTGFNYGYVRVDSEDFQPAGEGRNNVAHDVNNPYLYFCCQNTGSANVPIQLPTHSAFLLYRYRGVCQAVQGMKVSEEYVQMNTEDHGDNDNELSGSHPDIYQPGSSALKLNLCYYTKL</sequence>
<evidence type="ECO:0000313" key="4">
    <source>
        <dbReference type="Proteomes" id="UP000762676"/>
    </source>
</evidence>
<keyword evidence="4" id="KW-1185">Reference proteome</keyword>
<proteinExistence type="predicted"/>
<keyword evidence="1" id="KW-0732">Signal</keyword>
<dbReference type="EMBL" id="BMAT01002830">
    <property type="protein sequence ID" value="GFS15181.1"/>
    <property type="molecule type" value="Genomic_DNA"/>
</dbReference>
<dbReference type="PANTHER" id="PTHR19324:SF33">
    <property type="entry name" value="MUCIN-5AC"/>
    <property type="match status" value="1"/>
</dbReference>
<reference evidence="3 4" key="1">
    <citation type="journal article" date="2021" name="Elife">
        <title>Chloroplast acquisition without the gene transfer in kleptoplastic sea slugs, Plakobranchus ocellatus.</title>
        <authorList>
            <person name="Maeda T."/>
            <person name="Takahashi S."/>
            <person name="Yoshida T."/>
            <person name="Shimamura S."/>
            <person name="Takaki Y."/>
            <person name="Nagai Y."/>
            <person name="Toyoda A."/>
            <person name="Suzuki Y."/>
            <person name="Arimoto A."/>
            <person name="Ishii H."/>
            <person name="Satoh N."/>
            <person name="Nishiyama T."/>
            <person name="Hasebe M."/>
            <person name="Maruyama T."/>
            <person name="Minagawa J."/>
            <person name="Obokata J."/>
            <person name="Shigenobu S."/>
        </authorList>
    </citation>
    <scope>NUCLEOTIDE SEQUENCE [LARGE SCALE GENOMIC DNA]</scope>
</reference>
<feature type="signal peptide" evidence="1">
    <location>
        <begin position="1"/>
        <end position="22"/>
    </location>
</feature>
<comment type="caution">
    <text evidence="3">The sequence shown here is derived from an EMBL/GenBank/DDBJ whole genome shotgun (WGS) entry which is preliminary data.</text>
</comment>
<evidence type="ECO:0000256" key="1">
    <source>
        <dbReference type="SAM" id="SignalP"/>
    </source>
</evidence>
<dbReference type="InterPro" id="IPR031569">
    <property type="entry name" value="ApeC"/>
</dbReference>
<feature type="chain" id="PRO_5043797575" evidence="1">
    <location>
        <begin position="23"/>
        <end position="495"/>
    </location>
</feature>
<dbReference type="Pfam" id="PF16977">
    <property type="entry name" value="ApeC"/>
    <property type="match status" value="1"/>
</dbReference>
<organism evidence="3 4">
    <name type="scientific">Elysia marginata</name>
    <dbReference type="NCBI Taxonomy" id="1093978"/>
    <lineage>
        <taxon>Eukaryota</taxon>
        <taxon>Metazoa</taxon>
        <taxon>Spiralia</taxon>
        <taxon>Lophotrochozoa</taxon>
        <taxon>Mollusca</taxon>
        <taxon>Gastropoda</taxon>
        <taxon>Heterobranchia</taxon>
        <taxon>Euthyneura</taxon>
        <taxon>Panpulmonata</taxon>
        <taxon>Sacoglossa</taxon>
        <taxon>Placobranchoidea</taxon>
        <taxon>Plakobranchidae</taxon>
        <taxon>Elysia</taxon>
    </lineage>
</organism>
<dbReference type="PANTHER" id="PTHR19324">
    <property type="entry name" value="PERFORIN-LIKE PROTEIN 1"/>
    <property type="match status" value="1"/>
</dbReference>
<evidence type="ECO:0000259" key="2">
    <source>
        <dbReference type="Pfam" id="PF16977"/>
    </source>
</evidence>
<feature type="domain" description="Apextrin C-terminal" evidence="2">
    <location>
        <begin position="284"/>
        <end position="492"/>
    </location>
</feature>
<dbReference type="AlphaFoldDB" id="A0AAV4IYE8"/>